<evidence type="ECO:0000313" key="2">
    <source>
        <dbReference type="Proteomes" id="UP000320762"/>
    </source>
</evidence>
<keyword evidence="2" id="KW-1185">Reference proteome</keyword>
<dbReference type="OrthoDB" id="3067012at2759"/>
<dbReference type="AlphaFoldDB" id="A0A550CRI1"/>
<gene>
    <name evidence="1" type="ORF">BD626DRAFT_478688</name>
</gene>
<organism evidence="1 2">
    <name type="scientific">Schizophyllum amplum</name>
    <dbReference type="NCBI Taxonomy" id="97359"/>
    <lineage>
        <taxon>Eukaryota</taxon>
        <taxon>Fungi</taxon>
        <taxon>Dikarya</taxon>
        <taxon>Basidiomycota</taxon>
        <taxon>Agaricomycotina</taxon>
        <taxon>Agaricomycetes</taxon>
        <taxon>Agaricomycetidae</taxon>
        <taxon>Agaricales</taxon>
        <taxon>Schizophyllaceae</taxon>
        <taxon>Schizophyllum</taxon>
    </lineage>
</organism>
<reference evidence="1 2" key="1">
    <citation type="journal article" date="2019" name="New Phytol.">
        <title>Comparative genomics reveals unique wood-decay strategies and fruiting body development in the Schizophyllaceae.</title>
        <authorList>
            <person name="Almasi E."/>
            <person name="Sahu N."/>
            <person name="Krizsan K."/>
            <person name="Balint B."/>
            <person name="Kovacs G.M."/>
            <person name="Kiss B."/>
            <person name="Cseklye J."/>
            <person name="Drula E."/>
            <person name="Henrissat B."/>
            <person name="Nagy I."/>
            <person name="Chovatia M."/>
            <person name="Adam C."/>
            <person name="LaButti K."/>
            <person name="Lipzen A."/>
            <person name="Riley R."/>
            <person name="Grigoriev I.V."/>
            <person name="Nagy L.G."/>
        </authorList>
    </citation>
    <scope>NUCLEOTIDE SEQUENCE [LARGE SCALE GENOMIC DNA]</scope>
    <source>
        <strain evidence="1 2">NL-1724</strain>
    </source>
</reference>
<proteinExistence type="predicted"/>
<evidence type="ECO:0000313" key="1">
    <source>
        <dbReference type="EMBL" id="TRM67388.1"/>
    </source>
</evidence>
<dbReference type="EMBL" id="VDMD01000002">
    <property type="protein sequence ID" value="TRM67388.1"/>
    <property type="molecule type" value="Genomic_DNA"/>
</dbReference>
<dbReference type="Proteomes" id="UP000320762">
    <property type="component" value="Unassembled WGS sequence"/>
</dbReference>
<protein>
    <submittedName>
        <fullName evidence="1">Uncharacterized protein</fullName>
    </submittedName>
</protein>
<name>A0A550CRI1_9AGAR</name>
<comment type="caution">
    <text evidence="1">The sequence shown here is derived from an EMBL/GenBank/DDBJ whole genome shotgun (WGS) entry which is preliminary data.</text>
</comment>
<sequence>MHACLKIPEIISNICELALDDDDLKPAAPADIRAVASFARSCSAIYTPANHALWGTVTHLAILVVSTMPKGLWKKIQRSDHGA</sequence>
<accession>A0A550CRI1</accession>